<dbReference type="InterPro" id="IPR010496">
    <property type="entry name" value="AL/BT2_dom"/>
</dbReference>
<name>A0AA35SJ82_GEOBA</name>
<evidence type="ECO:0000313" key="3">
    <source>
        <dbReference type="Proteomes" id="UP001174909"/>
    </source>
</evidence>
<gene>
    <name evidence="2" type="ORF">GBAR_LOCUS17323</name>
</gene>
<accession>A0AA35SJ82</accession>
<dbReference type="Proteomes" id="UP001174909">
    <property type="component" value="Unassembled WGS sequence"/>
</dbReference>
<keyword evidence="3" id="KW-1185">Reference proteome</keyword>
<evidence type="ECO:0000313" key="2">
    <source>
        <dbReference type="EMBL" id="CAI8030584.1"/>
    </source>
</evidence>
<dbReference type="EMBL" id="CASHTH010002487">
    <property type="protein sequence ID" value="CAI8030584.1"/>
    <property type="molecule type" value="Genomic_DNA"/>
</dbReference>
<proteinExistence type="predicted"/>
<comment type="caution">
    <text evidence="2">The sequence shown here is derived from an EMBL/GenBank/DDBJ whole genome shotgun (WGS) entry which is preliminary data.</text>
</comment>
<organism evidence="2 3">
    <name type="scientific">Geodia barretti</name>
    <name type="common">Barrett's horny sponge</name>
    <dbReference type="NCBI Taxonomy" id="519541"/>
    <lineage>
        <taxon>Eukaryota</taxon>
        <taxon>Metazoa</taxon>
        <taxon>Porifera</taxon>
        <taxon>Demospongiae</taxon>
        <taxon>Heteroscleromorpha</taxon>
        <taxon>Tetractinellida</taxon>
        <taxon>Astrophorina</taxon>
        <taxon>Geodiidae</taxon>
        <taxon>Geodia</taxon>
    </lineage>
</organism>
<dbReference type="Gene3D" id="2.60.120.560">
    <property type="entry name" value="Exo-inulinase, domain 1"/>
    <property type="match status" value="1"/>
</dbReference>
<dbReference type="AlphaFoldDB" id="A0AA35SJ82"/>
<dbReference type="Pfam" id="PF06439">
    <property type="entry name" value="3keto-disac_hyd"/>
    <property type="match status" value="1"/>
</dbReference>
<evidence type="ECO:0000259" key="1">
    <source>
        <dbReference type="Pfam" id="PF06439"/>
    </source>
</evidence>
<sequence>MANESIQLFNGTDLTGWRMRRPDREHKWVVHDGILDNTDKGVDILTEQEFGDFELHIEYLVPKDSNSGIYLRGRYEIQILDSLGKTYSYPAENGALYNQKHVDVEASKPAGEWQTVDATLKGMSLTIFLNGAKIHDNVTIEGPTGGQLSDDNPPKGPLMLQGDHGPVQFRNIRIREL</sequence>
<dbReference type="GO" id="GO:0016787">
    <property type="term" value="F:hydrolase activity"/>
    <property type="evidence" value="ECO:0007669"/>
    <property type="project" value="InterPro"/>
</dbReference>
<reference evidence="2" key="1">
    <citation type="submission" date="2023-03" db="EMBL/GenBank/DDBJ databases">
        <authorList>
            <person name="Steffen K."/>
            <person name="Cardenas P."/>
        </authorList>
    </citation>
    <scope>NUCLEOTIDE SEQUENCE</scope>
</reference>
<protein>
    <recommendedName>
        <fullName evidence="1">3-keto-alpha-glucoside-1,2-lyase/3-keto-2-hydroxy-glucal hydratase domain-containing protein</fullName>
    </recommendedName>
</protein>
<feature type="domain" description="3-keto-alpha-glucoside-1,2-lyase/3-keto-2-hydroxy-glucal hydratase" evidence="1">
    <location>
        <begin position="5"/>
        <end position="175"/>
    </location>
</feature>